<evidence type="ECO:0000313" key="2">
    <source>
        <dbReference type="WBParaSite" id="JU765_v2.g20140.t1"/>
    </source>
</evidence>
<accession>A0AC34QX20</accession>
<name>A0AC34QX20_9BILA</name>
<dbReference type="Proteomes" id="UP000887576">
    <property type="component" value="Unplaced"/>
</dbReference>
<protein>
    <submittedName>
        <fullName evidence="2">Uncharacterized protein</fullName>
    </submittedName>
</protein>
<proteinExistence type="predicted"/>
<dbReference type="WBParaSite" id="JU765_v2.g20140.t1">
    <property type="protein sequence ID" value="JU765_v2.g20140.t1"/>
    <property type="gene ID" value="JU765_v2.g20140"/>
</dbReference>
<evidence type="ECO:0000313" key="1">
    <source>
        <dbReference type="Proteomes" id="UP000887576"/>
    </source>
</evidence>
<sequence>MIGGILKNSNYNRKQMPANSGLHFCAKSPFSKIKNLQSGNGCLSTSLYGLSSDHPKPRKDSCSSGTVPLERRYNKSCDWSPAGLTASHSQNDALSLKSFNNPIAQVSTDILRLHGYTSQFKNLLTTRSRRESGPGALLQRSSSHGRLILQLLP</sequence>
<reference evidence="2" key="1">
    <citation type="submission" date="2022-11" db="UniProtKB">
        <authorList>
            <consortium name="WormBaseParasite"/>
        </authorList>
    </citation>
    <scope>IDENTIFICATION</scope>
</reference>
<organism evidence="1 2">
    <name type="scientific">Panagrolaimus sp. JU765</name>
    <dbReference type="NCBI Taxonomy" id="591449"/>
    <lineage>
        <taxon>Eukaryota</taxon>
        <taxon>Metazoa</taxon>
        <taxon>Ecdysozoa</taxon>
        <taxon>Nematoda</taxon>
        <taxon>Chromadorea</taxon>
        <taxon>Rhabditida</taxon>
        <taxon>Tylenchina</taxon>
        <taxon>Panagrolaimomorpha</taxon>
        <taxon>Panagrolaimoidea</taxon>
        <taxon>Panagrolaimidae</taxon>
        <taxon>Panagrolaimus</taxon>
    </lineage>
</organism>